<keyword evidence="3" id="KW-1185">Reference proteome</keyword>
<gene>
    <name evidence="2" type="ORF">DSM00_1806</name>
</gene>
<dbReference type="Pfam" id="PF13432">
    <property type="entry name" value="TPR_16"/>
    <property type="match status" value="1"/>
</dbReference>
<protein>
    <submittedName>
        <fullName evidence="2">Tetratricopeptide repeat protein</fullName>
    </submittedName>
</protein>
<feature type="chain" id="PRO_5020448314" evidence="1">
    <location>
        <begin position="21"/>
        <end position="322"/>
    </location>
</feature>
<dbReference type="Pfam" id="PF13174">
    <property type="entry name" value="TPR_6"/>
    <property type="match status" value="1"/>
</dbReference>
<dbReference type="RefSeq" id="WP_128757682.1">
    <property type="nucleotide sequence ID" value="NZ_QOVM01000003.1"/>
</dbReference>
<accession>A0A4Q0P7M4</accession>
<keyword evidence="1" id="KW-0732">Signal</keyword>
<name>A0A4Q0P7M4_9FLAO</name>
<dbReference type="Gene3D" id="1.25.40.10">
    <property type="entry name" value="Tetratricopeptide repeat domain"/>
    <property type="match status" value="2"/>
</dbReference>
<dbReference type="SMART" id="SM00028">
    <property type="entry name" value="TPR"/>
    <property type="match status" value="2"/>
</dbReference>
<feature type="signal peptide" evidence="1">
    <location>
        <begin position="1"/>
        <end position="20"/>
    </location>
</feature>
<dbReference type="AlphaFoldDB" id="A0A4Q0P7M4"/>
<evidence type="ECO:0000313" key="3">
    <source>
        <dbReference type="Proteomes" id="UP000289238"/>
    </source>
</evidence>
<reference evidence="2 3" key="1">
    <citation type="submission" date="2018-07" db="EMBL/GenBank/DDBJ databases">
        <title>Leeuwenhoekiella genomics.</title>
        <authorList>
            <person name="Tahon G."/>
            <person name="Willems A."/>
        </authorList>
    </citation>
    <scope>NUCLEOTIDE SEQUENCE [LARGE SCALE GENOMIC DNA]</scope>
    <source>
        <strain evidence="2 3">LMG 22550</strain>
    </source>
</reference>
<comment type="caution">
    <text evidence="2">The sequence shown here is derived from an EMBL/GenBank/DDBJ whole genome shotgun (WGS) entry which is preliminary data.</text>
</comment>
<dbReference type="SUPFAM" id="SSF48452">
    <property type="entry name" value="TPR-like"/>
    <property type="match status" value="1"/>
</dbReference>
<evidence type="ECO:0000256" key="1">
    <source>
        <dbReference type="SAM" id="SignalP"/>
    </source>
</evidence>
<organism evidence="2 3">
    <name type="scientific">Leeuwenhoekiella aequorea</name>
    <dbReference type="NCBI Taxonomy" id="283736"/>
    <lineage>
        <taxon>Bacteria</taxon>
        <taxon>Pseudomonadati</taxon>
        <taxon>Bacteroidota</taxon>
        <taxon>Flavobacteriia</taxon>
        <taxon>Flavobacteriales</taxon>
        <taxon>Flavobacteriaceae</taxon>
        <taxon>Leeuwenhoekiella</taxon>
    </lineage>
</organism>
<dbReference type="InterPro" id="IPR019734">
    <property type="entry name" value="TPR_rpt"/>
</dbReference>
<dbReference type="OrthoDB" id="1416278at2"/>
<dbReference type="InterPro" id="IPR011990">
    <property type="entry name" value="TPR-like_helical_dom_sf"/>
</dbReference>
<dbReference type="EMBL" id="QOVM01000003">
    <property type="protein sequence ID" value="RXG22704.1"/>
    <property type="molecule type" value="Genomic_DNA"/>
</dbReference>
<dbReference type="Proteomes" id="UP000289238">
    <property type="component" value="Unassembled WGS sequence"/>
</dbReference>
<evidence type="ECO:0000313" key="2">
    <source>
        <dbReference type="EMBL" id="RXG22704.1"/>
    </source>
</evidence>
<sequence length="322" mass="36668">MSFRFVSLIFIFLFAFPSYSQQSEFVMAENYYNAEKFDKAKPLLLSYLKKHPSDKLTREYLGDIASYSKNWDSALSYYKDLVEEQSSSANYHFKYGGALGMKALSISRIRALTYIDDIKEHFHKAAKLDPKHIEVRWALIELYLQLPGIIGGSTSKAQDYALELQKISPVDGYLARGYVAEYQNNLKEAEGLYKNAIRVGGSPTTYAKLIALYEKDNEPQKALDAATTSFKIHKRNQINYQIGKIAAEFNLEPILGLASLKQYIANYSYKDGVPVGWAQYRMAQIYKNQGDKTKALHYINLCLADLPDFSDALDEKKQIIAM</sequence>
<proteinExistence type="predicted"/>